<reference evidence="2" key="3">
    <citation type="submission" date="2022-06" db="UniProtKB">
        <authorList>
            <consortium name="EnsemblPlants"/>
        </authorList>
    </citation>
    <scope>IDENTIFICATION</scope>
</reference>
<evidence type="ECO:0000313" key="3">
    <source>
        <dbReference type="Proteomes" id="UP000015106"/>
    </source>
</evidence>
<dbReference type="Gramene" id="TuG1812G0500003406.01.T01">
    <property type="protein sequence ID" value="TuG1812G0500003406.01.T01"/>
    <property type="gene ID" value="TuG1812G0500003406.01"/>
</dbReference>
<keyword evidence="3" id="KW-1185">Reference proteome</keyword>
<dbReference type="EnsemblPlants" id="TuG1812G0500003406.01.T01">
    <property type="protein sequence ID" value="TuG1812G0500003406.01.T01"/>
    <property type="gene ID" value="TuG1812G0500003406.01"/>
</dbReference>
<dbReference type="Proteomes" id="UP000015106">
    <property type="component" value="Chromosome 5"/>
</dbReference>
<name>A0A8R7QEC7_TRIUA</name>
<reference evidence="3" key="1">
    <citation type="journal article" date="2013" name="Nature">
        <title>Draft genome of the wheat A-genome progenitor Triticum urartu.</title>
        <authorList>
            <person name="Ling H.Q."/>
            <person name="Zhao S."/>
            <person name="Liu D."/>
            <person name="Wang J."/>
            <person name="Sun H."/>
            <person name="Zhang C."/>
            <person name="Fan H."/>
            <person name="Li D."/>
            <person name="Dong L."/>
            <person name="Tao Y."/>
            <person name="Gao C."/>
            <person name="Wu H."/>
            <person name="Li Y."/>
            <person name="Cui Y."/>
            <person name="Guo X."/>
            <person name="Zheng S."/>
            <person name="Wang B."/>
            <person name="Yu K."/>
            <person name="Liang Q."/>
            <person name="Yang W."/>
            <person name="Lou X."/>
            <person name="Chen J."/>
            <person name="Feng M."/>
            <person name="Jian J."/>
            <person name="Zhang X."/>
            <person name="Luo G."/>
            <person name="Jiang Y."/>
            <person name="Liu J."/>
            <person name="Wang Z."/>
            <person name="Sha Y."/>
            <person name="Zhang B."/>
            <person name="Wu H."/>
            <person name="Tang D."/>
            <person name="Shen Q."/>
            <person name="Xue P."/>
            <person name="Zou S."/>
            <person name="Wang X."/>
            <person name="Liu X."/>
            <person name="Wang F."/>
            <person name="Yang Y."/>
            <person name="An X."/>
            <person name="Dong Z."/>
            <person name="Zhang K."/>
            <person name="Zhang X."/>
            <person name="Luo M.C."/>
            <person name="Dvorak J."/>
            <person name="Tong Y."/>
            <person name="Wang J."/>
            <person name="Yang H."/>
            <person name="Li Z."/>
            <person name="Wang D."/>
            <person name="Zhang A."/>
            <person name="Wang J."/>
        </authorList>
    </citation>
    <scope>NUCLEOTIDE SEQUENCE</scope>
    <source>
        <strain evidence="3">cv. G1812</strain>
    </source>
</reference>
<feature type="compositionally biased region" description="Gly residues" evidence="1">
    <location>
        <begin position="43"/>
        <end position="52"/>
    </location>
</feature>
<evidence type="ECO:0000256" key="1">
    <source>
        <dbReference type="SAM" id="MobiDB-lite"/>
    </source>
</evidence>
<reference evidence="2" key="2">
    <citation type="submission" date="2018-03" db="EMBL/GenBank/DDBJ databases">
        <title>The Triticum urartu genome reveals the dynamic nature of wheat genome evolution.</title>
        <authorList>
            <person name="Ling H."/>
            <person name="Ma B."/>
            <person name="Shi X."/>
            <person name="Liu H."/>
            <person name="Dong L."/>
            <person name="Sun H."/>
            <person name="Cao Y."/>
            <person name="Gao Q."/>
            <person name="Zheng S."/>
            <person name="Li Y."/>
            <person name="Yu Y."/>
            <person name="Du H."/>
            <person name="Qi M."/>
            <person name="Li Y."/>
            <person name="Yu H."/>
            <person name="Cui Y."/>
            <person name="Wang N."/>
            <person name="Chen C."/>
            <person name="Wu H."/>
            <person name="Zhao Y."/>
            <person name="Zhang J."/>
            <person name="Li Y."/>
            <person name="Zhou W."/>
            <person name="Zhang B."/>
            <person name="Hu W."/>
            <person name="Eijk M."/>
            <person name="Tang J."/>
            <person name="Witsenboer H."/>
            <person name="Zhao S."/>
            <person name="Li Z."/>
            <person name="Zhang A."/>
            <person name="Wang D."/>
            <person name="Liang C."/>
        </authorList>
    </citation>
    <scope>NUCLEOTIDE SEQUENCE [LARGE SCALE GENOMIC DNA]</scope>
    <source>
        <strain evidence="2">cv. G1812</strain>
    </source>
</reference>
<dbReference type="AlphaFoldDB" id="A0A8R7QEC7"/>
<sequence>RVHDVRGRHGLPVGGGGLQRRLPLLRPRQGRRQIGRAYESEGGAAGRGGAKSGDGQQVQAGFDCGRLRTLVGGVRAVLEPSVGHVAEIDQDAAAGSVGHVAEKTNKQY</sequence>
<proteinExistence type="predicted"/>
<organism evidence="2 3">
    <name type="scientific">Triticum urartu</name>
    <name type="common">Red wild einkorn</name>
    <name type="synonym">Crithodium urartu</name>
    <dbReference type="NCBI Taxonomy" id="4572"/>
    <lineage>
        <taxon>Eukaryota</taxon>
        <taxon>Viridiplantae</taxon>
        <taxon>Streptophyta</taxon>
        <taxon>Embryophyta</taxon>
        <taxon>Tracheophyta</taxon>
        <taxon>Spermatophyta</taxon>
        <taxon>Magnoliopsida</taxon>
        <taxon>Liliopsida</taxon>
        <taxon>Poales</taxon>
        <taxon>Poaceae</taxon>
        <taxon>BOP clade</taxon>
        <taxon>Pooideae</taxon>
        <taxon>Triticodae</taxon>
        <taxon>Triticeae</taxon>
        <taxon>Triticinae</taxon>
        <taxon>Triticum</taxon>
    </lineage>
</organism>
<feature type="region of interest" description="Disordered" evidence="1">
    <location>
        <begin position="1"/>
        <end position="58"/>
    </location>
</feature>
<accession>A0A8R7QEC7</accession>
<protein>
    <submittedName>
        <fullName evidence="2">Uncharacterized protein</fullName>
    </submittedName>
</protein>
<evidence type="ECO:0000313" key="2">
    <source>
        <dbReference type="EnsemblPlants" id="TuG1812G0500003406.01.T01"/>
    </source>
</evidence>